<dbReference type="Proteomes" id="UP001151760">
    <property type="component" value="Unassembled WGS sequence"/>
</dbReference>
<evidence type="ECO:0000313" key="3">
    <source>
        <dbReference type="Proteomes" id="UP001151760"/>
    </source>
</evidence>
<reference evidence="2" key="1">
    <citation type="journal article" date="2022" name="Int. J. Mol. Sci.">
        <title>Draft Genome of Tanacetum Coccineum: Genomic Comparison of Closely Related Tanacetum-Family Plants.</title>
        <authorList>
            <person name="Yamashiro T."/>
            <person name="Shiraishi A."/>
            <person name="Nakayama K."/>
            <person name="Satake H."/>
        </authorList>
    </citation>
    <scope>NUCLEOTIDE SEQUENCE</scope>
</reference>
<protein>
    <submittedName>
        <fullName evidence="2">Uncharacterized protein</fullName>
    </submittedName>
</protein>
<reference evidence="2" key="2">
    <citation type="submission" date="2022-01" db="EMBL/GenBank/DDBJ databases">
        <authorList>
            <person name="Yamashiro T."/>
            <person name="Shiraishi A."/>
            <person name="Satake H."/>
            <person name="Nakayama K."/>
        </authorList>
    </citation>
    <scope>NUCLEOTIDE SEQUENCE</scope>
</reference>
<evidence type="ECO:0000313" key="2">
    <source>
        <dbReference type="EMBL" id="GJS84648.1"/>
    </source>
</evidence>
<gene>
    <name evidence="2" type="ORF">Tco_0751189</name>
</gene>
<accession>A0ABQ4Z6T5</accession>
<sequence length="94" mass="8635">MGLGGGAGDNTGEGGDSGSDGEGIWGSGEDHGESGDDGGVDIARSLATSASDHIGVGTGAGIEILAVTRYAGYGGGVAADSSVSSSSVSSADGA</sequence>
<feature type="compositionally biased region" description="Gly residues" evidence="1">
    <location>
        <begin position="1"/>
        <end position="26"/>
    </location>
</feature>
<comment type="caution">
    <text evidence="2">The sequence shown here is derived from an EMBL/GenBank/DDBJ whole genome shotgun (WGS) entry which is preliminary data.</text>
</comment>
<proteinExistence type="predicted"/>
<dbReference type="EMBL" id="BQNB010010990">
    <property type="protein sequence ID" value="GJS84648.1"/>
    <property type="molecule type" value="Genomic_DNA"/>
</dbReference>
<organism evidence="2 3">
    <name type="scientific">Tanacetum coccineum</name>
    <dbReference type="NCBI Taxonomy" id="301880"/>
    <lineage>
        <taxon>Eukaryota</taxon>
        <taxon>Viridiplantae</taxon>
        <taxon>Streptophyta</taxon>
        <taxon>Embryophyta</taxon>
        <taxon>Tracheophyta</taxon>
        <taxon>Spermatophyta</taxon>
        <taxon>Magnoliopsida</taxon>
        <taxon>eudicotyledons</taxon>
        <taxon>Gunneridae</taxon>
        <taxon>Pentapetalae</taxon>
        <taxon>asterids</taxon>
        <taxon>campanulids</taxon>
        <taxon>Asterales</taxon>
        <taxon>Asteraceae</taxon>
        <taxon>Asteroideae</taxon>
        <taxon>Anthemideae</taxon>
        <taxon>Anthemidinae</taxon>
        <taxon>Tanacetum</taxon>
    </lineage>
</organism>
<evidence type="ECO:0000256" key="1">
    <source>
        <dbReference type="SAM" id="MobiDB-lite"/>
    </source>
</evidence>
<keyword evidence="3" id="KW-1185">Reference proteome</keyword>
<feature type="region of interest" description="Disordered" evidence="1">
    <location>
        <begin position="1"/>
        <end position="44"/>
    </location>
</feature>
<name>A0ABQ4Z6T5_9ASTR</name>